<dbReference type="KEGG" id="ccel:CCDG5_0756"/>
<dbReference type="STRING" id="29343.CCDG5_0756"/>
<dbReference type="Pfam" id="PF13476">
    <property type="entry name" value="AAA_23"/>
    <property type="match status" value="1"/>
</dbReference>
<accession>A0A078KRZ8</accession>
<gene>
    <name evidence="2" type="ORF">CCDG5_0756</name>
</gene>
<protein>
    <recommendedName>
        <fullName evidence="1">Rad50/SbcC-type AAA domain-containing protein</fullName>
    </recommendedName>
</protein>
<evidence type="ECO:0000313" key="3">
    <source>
        <dbReference type="Proteomes" id="UP000032431"/>
    </source>
</evidence>
<dbReference type="SUPFAM" id="SSF52540">
    <property type="entry name" value="P-loop containing nucleoside triphosphate hydrolases"/>
    <property type="match status" value="1"/>
</dbReference>
<evidence type="ECO:0000313" key="2">
    <source>
        <dbReference type="EMBL" id="CDZ23885.1"/>
    </source>
</evidence>
<dbReference type="InterPro" id="IPR027417">
    <property type="entry name" value="P-loop_NTPase"/>
</dbReference>
<dbReference type="GO" id="GO:0016887">
    <property type="term" value="F:ATP hydrolysis activity"/>
    <property type="evidence" value="ECO:0007669"/>
    <property type="project" value="InterPro"/>
</dbReference>
<dbReference type="EMBL" id="LM995447">
    <property type="protein sequence ID" value="CDZ23885.1"/>
    <property type="molecule type" value="Genomic_DNA"/>
</dbReference>
<dbReference type="PATRIC" id="fig|29343.3.peg.793"/>
<dbReference type="Gene3D" id="3.40.50.300">
    <property type="entry name" value="P-loop containing nucleotide triphosphate hydrolases"/>
    <property type="match status" value="1"/>
</dbReference>
<dbReference type="InterPro" id="IPR038729">
    <property type="entry name" value="Rad50/SbcC_AAA"/>
</dbReference>
<evidence type="ECO:0000259" key="1">
    <source>
        <dbReference type="Pfam" id="PF13476"/>
    </source>
</evidence>
<sequence>MPKDLYIKEISLKRDKIENYNQYPFSLPIIRHLDTLKLSKNVSIIVGENGSGKSTLLEAIAVNLGFNPDVALRTLFFHPMTLIHHCLTM</sequence>
<proteinExistence type="predicted"/>
<dbReference type="AlphaFoldDB" id="A0A078KRZ8"/>
<feature type="domain" description="Rad50/SbcC-type AAA" evidence="1">
    <location>
        <begin position="16"/>
        <end position="65"/>
    </location>
</feature>
<dbReference type="Proteomes" id="UP000032431">
    <property type="component" value="Chromosome I"/>
</dbReference>
<reference evidence="3" key="1">
    <citation type="submission" date="2014-07" db="EMBL/GenBank/DDBJ databases">
        <authorList>
            <person name="Wibberg D."/>
        </authorList>
    </citation>
    <scope>NUCLEOTIDE SEQUENCE [LARGE SCALE GENOMIC DNA]</scope>
    <source>
        <strain evidence="3">DG5</strain>
    </source>
</reference>
<keyword evidence="3" id="KW-1185">Reference proteome</keyword>
<dbReference type="GO" id="GO:0006302">
    <property type="term" value="P:double-strand break repair"/>
    <property type="evidence" value="ECO:0007669"/>
    <property type="project" value="InterPro"/>
</dbReference>
<organism evidence="2 3">
    <name type="scientific">[Clostridium] cellulosi</name>
    <dbReference type="NCBI Taxonomy" id="29343"/>
    <lineage>
        <taxon>Bacteria</taxon>
        <taxon>Bacillati</taxon>
        <taxon>Bacillota</taxon>
        <taxon>Clostridia</taxon>
        <taxon>Eubacteriales</taxon>
        <taxon>Oscillospiraceae</taxon>
        <taxon>Oscillospiraceae incertae sedis</taxon>
    </lineage>
</organism>
<dbReference type="HOGENOM" id="CLU_2477155_0_0_9"/>
<name>A0A078KRZ8_9FIRM</name>